<organism evidence="1 2">
    <name type="scientific">Populus trichocarpa</name>
    <name type="common">Western balsam poplar</name>
    <name type="synonym">Populus balsamifera subsp. trichocarpa</name>
    <dbReference type="NCBI Taxonomy" id="3694"/>
    <lineage>
        <taxon>Eukaryota</taxon>
        <taxon>Viridiplantae</taxon>
        <taxon>Streptophyta</taxon>
        <taxon>Embryophyta</taxon>
        <taxon>Tracheophyta</taxon>
        <taxon>Spermatophyta</taxon>
        <taxon>Magnoliopsida</taxon>
        <taxon>eudicotyledons</taxon>
        <taxon>Gunneridae</taxon>
        <taxon>Pentapetalae</taxon>
        <taxon>rosids</taxon>
        <taxon>fabids</taxon>
        <taxon>Malpighiales</taxon>
        <taxon>Salicaceae</taxon>
        <taxon>Saliceae</taxon>
        <taxon>Populus</taxon>
    </lineage>
</organism>
<keyword evidence="2" id="KW-1185">Reference proteome</keyword>
<comment type="caution">
    <text evidence="1">The sequence shown here is derived from an EMBL/GenBank/DDBJ whole genome shotgun (WGS) entry which is preliminary data.</text>
</comment>
<reference evidence="1 2" key="1">
    <citation type="journal article" date="2006" name="Science">
        <title>The genome of black cottonwood, Populus trichocarpa (Torr. &amp; Gray).</title>
        <authorList>
            <person name="Tuskan G.A."/>
            <person name="Difazio S."/>
            <person name="Jansson S."/>
            <person name="Bohlmann J."/>
            <person name="Grigoriev I."/>
            <person name="Hellsten U."/>
            <person name="Putnam N."/>
            <person name="Ralph S."/>
            <person name="Rombauts S."/>
            <person name="Salamov A."/>
            <person name="Schein J."/>
            <person name="Sterck L."/>
            <person name="Aerts A."/>
            <person name="Bhalerao R.R."/>
            <person name="Bhalerao R.P."/>
            <person name="Blaudez D."/>
            <person name="Boerjan W."/>
            <person name="Brun A."/>
            <person name="Brunner A."/>
            <person name="Busov V."/>
            <person name="Campbell M."/>
            <person name="Carlson J."/>
            <person name="Chalot M."/>
            <person name="Chapman J."/>
            <person name="Chen G.L."/>
            <person name="Cooper D."/>
            <person name="Coutinho P.M."/>
            <person name="Couturier J."/>
            <person name="Covert S."/>
            <person name="Cronk Q."/>
            <person name="Cunningham R."/>
            <person name="Davis J."/>
            <person name="Degroeve S."/>
            <person name="Dejardin A."/>
            <person name="Depamphilis C."/>
            <person name="Detter J."/>
            <person name="Dirks B."/>
            <person name="Dubchak I."/>
            <person name="Duplessis S."/>
            <person name="Ehlting J."/>
            <person name="Ellis B."/>
            <person name="Gendler K."/>
            <person name="Goodstein D."/>
            <person name="Gribskov M."/>
            <person name="Grimwood J."/>
            <person name="Groover A."/>
            <person name="Gunter L."/>
            <person name="Hamberger B."/>
            <person name="Heinze B."/>
            <person name="Helariutta Y."/>
            <person name="Henrissat B."/>
            <person name="Holligan D."/>
            <person name="Holt R."/>
            <person name="Huang W."/>
            <person name="Islam-Faridi N."/>
            <person name="Jones S."/>
            <person name="Jones-Rhoades M."/>
            <person name="Jorgensen R."/>
            <person name="Joshi C."/>
            <person name="Kangasjarvi J."/>
            <person name="Karlsson J."/>
            <person name="Kelleher C."/>
            <person name="Kirkpatrick R."/>
            <person name="Kirst M."/>
            <person name="Kohler A."/>
            <person name="Kalluri U."/>
            <person name="Larimer F."/>
            <person name="Leebens-Mack J."/>
            <person name="Leple J.C."/>
            <person name="Locascio P."/>
            <person name="Lou Y."/>
            <person name="Lucas S."/>
            <person name="Martin F."/>
            <person name="Montanini B."/>
            <person name="Napoli C."/>
            <person name="Nelson D.R."/>
            <person name="Nelson C."/>
            <person name="Nieminen K."/>
            <person name="Nilsson O."/>
            <person name="Pereda V."/>
            <person name="Peter G."/>
            <person name="Philippe R."/>
            <person name="Pilate G."/>
            <person name="Poliakov A."/>
            <person name="Razumovskaya J."/>
            <person name="Richardson P."/>
            <person name="Rinaldi C."/>
            <person name="Ritland K."/>
            <person name="Rouze P."/>
            <person name="Ryaboy D."/>
            <person name="Schmutz J."/>
            <person name="Schrader J."/>
            <person name="Segerman B."/>
            <person name="Shin H."/>
            <person name="Siddiqui A."/>
            <person name="Sterky F."/>
            <person name="Terry A."/>
            <person name="Tsai C.J."/>
            <person name="Uberbacher E."/>
            <person name="Unneberg P."/>
            <person name="Vahala J."/>
            <person name="Wall K."/>
            <person name="Wessler S."/>
            <person name="Yang G."/>
            <person name="Yin T."/>
            <person name="Douglas C."/>
            <person name="Marra M."/>
            <person name="Sandberg G."/>
            <person name="Van de Peer Y."/>
            <person name="Rokhsar D."/>
        </authorList>
    </citation>
    <scope>NUCLEOTIDE SEQUENCE [LARGE SCALE GENOMIC DNA]</scope>
    <source>
        <strain evidence="2">cv. Nisqually</strain>
    </source>
</reference>
<proteinExistence type="predicted"/>
<name>A0ACC0SBC0_POPTR</name>
<accession>A0ACC0SBC0</accession>
<dbReference type="Proteomes" id="UP000006729">
    <property type="component" value="Chromosome 10"/>
</dbReference>
<protein>
    <submittedName>
        <fullName evidence="1">Uncharacterized protein</fullName>
    </submittedName>
</protein>
<evidence type="ECO:0000313" key="2">
    <source>
        <dbReference type="Proteomes" id="UP000006729"/>
    </source>
</evidence>
<sequence length="151" mass="16784">MLLSLSIGTAFFIFFCMPIDKNDPSFKLSPSQNMSSGGPLSPVIAKFLTCPAQFISVPPSISSKPHLRSQVPPLYLSGIYLSCLNQHKNSKPFSIKIGSITTQTNPDFAISNNRFQLIKTSLRTRGFLERKSHEYPLKFCQHIKSSITNCA</sequence>
<evidence type="ECO:0000313" key="1">
    <source>
        <dbReference type="EMBL" id="KAI9386788.1"/>
    </source>
</evidence>
<gene>
    <name evidence="1" type="ORF">POPTR_010G079250v4</name>
</gene>
<dbReference type="EMBL" id="CM009299">
    <property type="protein sequence ID" value="KAI9386788.1"/>
    <property type="molecule type" value="Genomic_DNA"/>
</dbReference>